<reference evidence="7 8" key="1">
    <citation type="journal article" date="2011" name="Front. Microbiol.">
        <title>Genomic signatures of strain selection and enhancement in Bacillus atrophaeus var. globigii, a historical biowarfare simulant.</title>
        <authorList>
            <person name="Gibbons H.S."/>
            <person name="Broomall S.M."/>
            <person name="McNew L.A."/>
            <person name="Daligault H."/>
            <person name="Chapman C."/>
            <person name="Bruce D."/>
            <person name="Karavis M."/>
            <person name="Krepps M."/>
            <person name="McGregor P.A."/>
            <person name="Hong C."/>
            <person name="Park K.H."/>
            <person name="Akmal A."/>
            <person name="Feldman A."/>
            <person name="Lin J.S."/>
            <person name="Chang W.E."/>
            <person name="Higgs B.W."/>
            <person name="Demirev P."/>
            <person name="Lindquist J."/>
            <person name="Liem A."/>
            <person name="Fochler E."/>
            <person name="Read T.D."/>
            <person name="Tapia R."/>
            <person name="Johnson S."/>
            <person name="Bishop-Lilly K.A."/>
            <person name="Detter C."/>
            <person name="Han C."/>
            <person name="Sozhamannan S."/>
            <person name="Rosenzweig C.N."/>
            <person name="Skowronski E.W."/>
        </authorList>
    </citation>
    <scope>NUCLEOTIDE SEQUENCE [LARGE SCALE GENOMIC DNA]</scope>
    <source>
        <strain evidence="7 8">AIT1</strain>
    </source>
</reference>
<comment type="caution">
    <text evidence="7">The sequence shown here is derived from an EMBL/GenBank/DDBJ whole genome shotgun (WGS) entry which is preliminary data.</text>
</comment>
<evidence type="ECO:0000256" key="5">
    <source>
        <dbReference type="ARBA" id="ARBA00023295"/>
    </source>
</evidence>
<accession>A0A432XAK3</accession>
<comment type="similarity">
    <text evidence="2">Belongs to the glycosyl hydrolase 3 family.</text>
</comment>
<dbReference type="PANTHER" id="PTHR30480:SF13">
    <property type="entry name" value="BETA-HEXOSAMINIDASE"/>
    <property type="match status" value="1"/>
</dbReference>
<dbReference type="GO" id="GO:0005975">
    <property type="term" value="P:carbohydrate metabolic process"/>
    <property type="evidence" value="ECO:0007669"/>
    <property type="project" value="InterPro"/>
</dbReference>
<dbReference type="OrthoDB" id="9786661at2"/>
<dbReference type="SUPFAM" id="SSF51445">
    <property type="entry name" value="(Trans)glycosidases"/>
    <property type="match status" value="1"/>
</dbReference>
<evidence type="ECO:0000256" key="3">
    <source>
        <dbReference type="ARBA" id="ARBA00012663"/>
    </source>
</evidence>
<evidence type="ECO:0000256" key="1">
    <source>
        <dbReference type="ARBA" id="ARBA00001231"/>
    </source>
</evidence>
<protein>
    <recommendedName>
        <fullName evidence="3">beta-N-acetylhexosaminidase</fullName>
        <ecNumber evidence="3">3.2.1.52</ecNumber>
    </recommendedName>
</protein>
<proteinExistence type="inferred from homology"/>
<evidence type="ECO:0000256" key="4">
    <source>
        <dbReference type="ARBA" id="ARBA00022801"/>
    </source>
</evidence>
<keyword evidence="5" id="KW-0326">Glycosidase</keyword>
<keyword evidence="8" id="KW-1185">Reference proteome</keyword>
<feature type="domain" description="Glycoside hydrolase family 3 N-terminal" evidence="6">
    <location>
        <begin position="9"/>
        <end position="282"/>
    </location>
</feature>
<dbReference type="GO" id="GO:0004563">
    <property type="term" value="F:beta-N-acetylhexosaminidase activity"/>
    <property type="evidence" value="ECO:0007669"/>
    <property type="project" value="UniProtKB-EC"/>
</dbReference>
<dbReference type="EMBL" id="PIPQ01000001">
    <property type="protein sequence ID" value="RUO44433.1"/>
    <property type="molecule type" value="Genomic_DNA"/>
</dbReference>
<dbReference type="Pfam" id="PF00933">
    <property type="entry name" value="Glyco_hydro_3"/>
    <property type="match status" value="1"/>
</dbReference>
<dbReference type="PANTHER" id="PTHR30480">
    <property type="entry name" value="BETA-HEXOSAMINIDASE-RELATED"/>
    <property type="match status" value="1"/>
</dbReference>
<dbReference type="InterPro" id="IPR001764">
    <property type="entry name" value="Glyco_hydro_3_N"/>
</dbReference>
<evidence type="ECO:0000256" key="2">
    <source>
        <dbReference type="ARBA" id="ARBA00005336"/>
    </source>
</evidence>
<dbReference type="EC" id="3.2.1.52" evidence="3"/>
<dbReference type="Proteomes" id="UP000286976">
    <property type="component" value="Unassembled WGS sequence"/>
</dbReference>
<evidence type="ECO:0000313" key="8">
    <source>
        <dbReference type="Proteomes" id="UP000286976"/>
    </source>
</evidence>
<dbReference type="GO" id="GO:0009254">
    <property type="term" value="P:peptidoglycan turnover"/>
    <property type="evidence" value="ECO:0007669"/>
    <property type="project" value="TreeGrafter"/>
</dbReference>
<sequence length="327" mass="35842">MIDIAGLSLTDEDKEVLQHTDVKGLILFSRNYASPQQLRQLIDEIRTLRGTNFLITVDHEGGRVQRFREGFSALPPMAALAERWGGNTEQAKQDAYDLGWLMAAELRMFDIDLSYAPVLDLMGESTVIGNRAFSAHPLQVEQLASAFMQGMAAAGMRCVGKHFPGHGTVVADSHIDIPIDDRSFASIQHHDLTPFKALASRLDAVMPAHVIYSEVDPLPAGFSPFWLQQVLRQECQFEGVIISDDLLMEGARVVGDVPARARAAYEAGAELLLVCNNRKAAMGVLELAPAPLARRDAAALLFGKAFQEDLAQKQQSLATLAQYSEKV</sequence>
<dbReference type="NCBIfam" id="NF003740">
    <property type="entry name" value="PRK05337.1"/>
    <property type="match status" value="1"/>
</dbReference>
<dbReference type="AlphaFoldDB" id="A0A432XAK3"/>
<name>A0A432XAK3_9GAMM</name>
<organism evidence="7 8">
    <name type="scientific">Aliidiomarina taiwanensis</name>
    <dbReference type="NCBI Taxonomy" id="946228"/>
    <lineage>
        <taxon>Bacteria</taxon>
        <taxon>Pseudomonadati</taxon>
        <taxon>Pseudomonadota</taxon>
        <taxon>Gammaproteobacteria</taxon>
        <taxon>Alteromonadales</taxon>
        <taxon>Idiomarinaceae</taxon>
        <taxon>Aliidiomarina</taxon>
    </lineage>
</organism>
<keyword evidence="4" id="KW-0378">Hydrolase</keyword>
<evidence type="ECO:0000259" key="6">
    <source>
        <dbReference type="Pfam" id="PF00933"/>
    </source>
</evidence>
<comment type="catalytic activity">
    <reaction evidence="1">
        <text>Hydrolysis of terminal non-reducing N-acetyl-D-hexosamine residues in N-acetyl-beta-D-hexosaminides.</text>
        <dbReference type="EC" id="3.2.1.52"/>
    </reaction>
</comment>
<gene>
    <name evidence="7" type="ORF">CWE15_01615</name>
</gene>
<dbReference type="InterPro" id="IPR036962">
    <property type="entry name" value="Glyco_hydro_3_N_sf"/>
</dbReference>
<dbReference type="Gene3D" id="3.20.20.300">
    <property type="entry name" value="Glycoside hydrolase, family 3, N-terminal domain"/>
    <property type="match status" value="1"/>
</dbReference>
<dbReference type="InterPro" id="IPR050226">
    <property type="entry name" value="NagZ_Beta-hexosaminidase"/>
</dbReference>
<evidence type="ECO:0000313" key="7">
    <source>
        <dbReference type="EMBL" id="RUO44433.1"/>
    </source>
</evidence>
<dbReference type="InterPro" id="IPR017853">
    <property type="entry name" value="GH"/>
</dbReference>